<feature type="transmembrane region" description="Helical" evidence="9">
    <location>
        <begin position="438"/>
        <end position="458"/>
    </location>
</feature>
<evidence type="ECO:0000313" key="11">
    <source>
        <dbReference type="EMBL" id="ASJ20516.1"/>
    </source>
</evidence>
<evidence type="ECO:0000256" key="2">
    <source>
        <dbReference type="ARBA" id="ARBA00022448"/>
    </source>
</evidence>
<dbReference type="InterPro" id="IPR052180">
    <property type="entry name" value="NhaC_Na-H+_Antiporter"/>
</dbReference>
<sequence length="477" mass="51975">MEKKQINTFLKIFPLIFILVGVLIGTVRFGIAIEFLLIIGTVICCIIAYTAGYKWEEMEKAFVKKIADTWLGVLILILIGAIVGTWIYSGAVPMLIYYGIKWINPSFIPFTAFIVTAFVAIFTGTSWGAAATSGVAFIGVAHATGIPLPLIAGAIISGAYVGDKNSPISDTTVLSAMGSGAQLIDHIKSMLIVTIPSVIISSIIFIVLGFTASSNIDISTVKETREILDSLDYMFNFNILLLLPAVVVFVGSFKGLSPIITMFLGSFLALILGAIFQDFGFLNSVKAFVSGFNVSMSNLPADQIPANLNNLLNRGGMVNMMPTVLFLISALTFGAMLQLIGTLQTILDLLLKVIKGVKSLMIVTWFTTFIVNSSVNSTQFTFLTLGPIFQDIYKKYKLHPSALSRTMEEGGTLTEPIVPWTVTGVYMASTLGVATLQYLPYSFFNLVSIVVMFIYILIFPKLKFAIPVLKEKEEDKK</sequence>
<dbReference type="NCBIfam" id="TIGR00931">
    <property type="entry name" value="antiport_nhaC"/>
    <property type="match status" value="1"/>
</dbReference>
<dbReference type="GO" id="GO:0015297">
    <property type="term" value="F:antiporter activity"/>
    <property type="evidence" value="ECO:0007669"/>
    <property type="project" value="UniProtKB-KW"/>
</dbReference>
<keyword evidence="4" id="KW-1003">Cell membrane</keyword>
<feature type="transmembrane region" description="Helical" evidence="9">
    <location>
        <begin position="233"/>
        <end position="253"/>
    </location>
</feature>
<feature type="transmembrane region" description="Helical" evidence="9">
    <location>
        <begin position="190"/>
        <end position="212"/>
    </location>
</feature>
<evidence type="ECO:0000259" key="10">
    <source>
        <dbReference type="Pfam" id="PF03553"/>
    </source>
</evidence>
<dbReference type="KEGG" id="bhp:BHAMNSH16_02145"/>
<evidence type="ECO:0000256" key="6">
    <source>
        <dbReference type="ARBA" id="ARBA00022989"/>
    </source>
</evidence>
<organism evidence="11 12">
    <name type="scientific">Brachyspira hampsonii</name>
    <dbReference type="NCBI Taxonomy" id="1287055"/>
    <lineage>
        <taxon>Bacteria</taxon>
        <taxon>Pseudomonadati</taxon>
        <taxon>Spirochaetota</taxon>
        <taxon>Spirochaetia</taxon>
        <taxon>Brachyspirales</taxon>
        <taxon>Brachyspiraceae</taxon>
        <taxon>Brachyspira</taxon>
    </lineage>
</organism>
<feature type="transmembrane region" description="Helical" evidence="9">
    <location>
        <begin position="324"/>
        <end position="347"/>
    </location>
</feature>
<feature type="transmembrane region" description="Helical" evidence="9">
    <location>
        <begin position="135"/>
        <end position="161"/>
    </location>
</feature>
<evidence type="ECO:0000256" key="8">
    <source>
        <dbReference type="ARBA" id="ARBA00038435"/>
    </source>
</evidence>
<keyword evidence="5 9" id="KW-0812">Transmembrane</keyword>
<feature type="transmembrane region" description="Helical" evidence="9">
    <location>
        <begin position="73"/>
        <end position="100"/>
    </location>
</feature>
<name>A0AAC9XJM3_9SPIR</name>
<dbReference type="InterPro" id="IPR004770">
    <property type="entry name" value="Na/H_antiport_NhaC"/>
</dbReference>
<dbReference type="InterPro" id="IPR018461">
    <property type="entry name" value="Na/H_Antiport_NhaC-like_C"/>
</dbReference>
<reference evidence="11 12" key="1">
    <citation type="submission" date="2017-02" db="EMBL/GenBank/DDBJ databases">
        <title>Complete genome sequence of Brachyspira hampsonii genomovar I strain NSH-16 (ATCC BAA-2463).</title>
        <authorList>
            <person name="Mirajkar N.S."/>
            <person name="Gebhart C.J."/>
        </authorList>
    </citation>
    <scope>NUCLEOTIDE SEQUENCE [LARGE SCALE GENOMIC DNA]</scope>
    <source>
        <strain evidence="11 12">NSH-16</strain>
    </source>
</reference>
<feature type="domain" description="Na+/H+ antiporter NhaC-like C-terminal" evidence="10">
    <location>
        <begin position="181"/>
        <end position="457"/>
    </location>
</feature>
<comment type="similarity">
    <text evidence="8">Belongs to the NhaC Na(+)/H(+) (TC 2.A.35) antiporter family.</text>
</comment>
<feature type="transmembrane region" description="Helical" evidence="9">
    <location>
        <begin position="259"/>
        <end position="276"/>
    </location>
</feature>
<keyword evidence="2" id="KW-0813">Transport</keyword>
<evidence type="ECO:0000256" key="3">
    <source>
        <dbReference type="ARBA" id="ARBA00022449"/>
    </source>
</evidence>
<dbReference type="PANTHER" id="PTHR33451">
    <property type="entry name" value="MALATE-2H(+)/NA(+)-LACTATE ANTIPORTER"/>
    <property type="match status" value="1"/>
</dbReference>
<evidence type="ECO:0000256" key="1">
    <source>
        <dbReference type="ARBA" id="ARBA00004651"/>
    </source>
</evidence>
<accession>A0AAC9XJM3</accession>
<keyword evidence="7 9" id="KW-0472">Membrane</keyword>
<gene>
    <name evidence="11" type="ORF">BHAMNSH16_02145</name>
</gene>
<keyword evidence="12" id="KW-1185">Reference proteome</keyword>
<dbReference type="AlphaFoldDB" id="A0AAC9XJM3"/>
<evidence type="ECO:0000256" key="9">
    <source>
        <dbReference type="SAM" id="Phobius"/>
    </source>
</evidence>
<feature type="transmembrane region" description="Helical" evidence="9">
    <location>
        <begin position="12"/>
        <end position="29"/>
    </location>
</feature>
<keyword evidence="6 9" id="KW-1133">Transmembrane helix</keyword>
<dbReference type="GO" id="GO:0005886">
    <property type="term" value="C:plasma membrane"/>
    <property type="evidence" value="ECO:0007669"/>
    <property type="project" value="UniProtKB-SubCell"/>
</dbReference>
<evidence type="ECO:0000256" key="5">
    <source>
        <dbReference type="ARBA" id="ARBA00022692"/>
    </source>
</evidence>
<comment type="subcellular location">
    <subcellularLocation>
        <location evidence="1">Cell membrane</location>
        <topology evidence="1">Multi-pass membrane protein</topology>
    </subcellularLocation>
</comment>
<protein>
    <submittedName>
        <fullName evidence="11">Na+/H+ antiporter NhaC</fullName>
    </submittedName>
</protein>
<feature type="transmembrane region" description="Helical" evidence="9">
    <location>
        <begin position="35"/>
        <end position="52"/>
    </location>
</feature>
<keyword evidence="3" id="KW-0050">Antiport</keyword>
<evidence type="ECO:0000256" key="4">
    <source>
        <dbReference type="ARBA" id="ARBA00022475"/>
    </source>
</evidence>
<evidence type="ECO:0000313" key="12">
    <source>
        <dbReference type="Proteomes" id="UP000264880"/>
    </source>
</evidence>
<dbReference type="Proteomes" id="UP000264880">
    <property type="component" value="Chromosome"/>
</dbReference>
<dbReference type="RefSeq" id="WP_008728636.1">
    <property type="nucleotide sequence ID" value="NZ_CP019914.1"/>
</dbReference>
<feature type="transmembrane region" description="Helical" evidence="9">
    <location>
        <begin position="106"/>
        <end position="123"/>
    </location>
</feature>
<dbReference type="EMBL" id="CP019914">
    <property type="protein sequence ID" value="ASJ20516.1"/>
    <property type="molecule type" value="Genomic_DNA"/>
</dbReference>
<dbReference type="PANTHER" id="PTHR33451:SF3">
    <property type="entry name" value="MALATE-2H(+)_NA(+)-LACTATE ANTIPORTER"/>
    <property type="match status" value="1"/>
</dbReference>
<proteinExistence type="inferred from homology"/>
<evidence type="ECO:0000256" key="7">
    <source>
        <dbReference type="ARBA" id="ARBA00023136"/>
    </source>
</evidence>
<dbReference type="Pfam" id="PF03553">
    <property type="entry name" value="Na_H_antiporter"/>
    <property type="match status" value="1"/>
</dbReference>